<reference evidence="2 3" key="1">
    <citation type="submission" date="2016-07" db="EMBL/GenBank/DDBJ databases">
        <title>Pervasive Adenine N6-methylation of Active Genes in Fungi.</title>
        <authorList>
            <consortium name="DOE Joint Genome Institute"/>
            <person name="Mondo S.J."/>
            <person name="Dannebaum R.O."/>
            <person name="Kuo R.C."/>
            <person name="Labutti K."/>
            <person name="Haridas S."/>
            <person name="Kuo A."/>
            <person name="Salamov A."/>
            <person name="Ahrendt S.R."/>
            <person name="Lipzen A."/>
            <person name="Sullivan W."/>
            <person name="Andreopoulos W.B."/>
            <person name="Clum A."/>
            <person name="Lindquist E."/>
            <person name="Daum C."/>
            <person name="Ramamoorthy G.K."/>
            <person name="Gryganskyi A."/>
            <person name="Culley D."/>
            <person name="Magnuson J.K."/>
            <person name="James T.Y."/>
            <person name="O'Malley M.A."/>
            <person name="Stajich J.E."/>
            <person name="Spatafora J.W."/>
            <person name="Visel A."/>
            <person name="Grigoriev I.V."/>
        </authorList>
    </citation>
    <scope>NUCLEOTIDE SEQUENCE [LARGE SCALE GENOMIC DNA]</scope>
    <source>
        <strain evidence="2 3">NRRL 2496</strain>
    </source>
</reference>
<accession>A0A1X2H514</accession>
<keyword evidence="3" id="KW-1185">Reference proteome</keyword>
<feature type="compositionally biased region" description="Polar residues" evidence="1">
    <location>
        <begin position="173"/>
        <end position="183"/>
    </location>
</feature>
<sequence>MPKLRCHGCSEKVKRGDTESHGKKCQTSFTCLGCKETVTAGHKHCSNKDEKATHKNTAPEKAPSAVDQLEQKNEKEKTSSSTDKPLSIIDQLKQKKDTSQNTPNKPLSIIDQLKQKETENQNTPSPTKPLSIVEQLELKKKQEDTPPLTDTRPPKVTSDKHHEKRTKRKQEESQPTTSKRARQ</sequence>
<feature type="region of interest" description="Disordered" evidence="1">
    <location>
        <begin position="1"/>
        <end position="24"/>
    </location>
</feature>
<evidence type="ECO:0000313" key="3">
    <source>
        <dbReference type="Proteomes" id="UP000242180"/>
    </source>
</evidence>
<name>A0A1X2H514_SYNRA</name>
<feature type="compositionally biased region" description="Basic and acidic residues" evidence="1">
    <location>
        <begin position="69"/>
        <end position="78"/>
    </location>
</feature>
<dbReference type="AlphaFoldDB" id="A0A1X2H514"/>
<protein>
    <submittedName>
        <fullName evidence="2">Uncharacterized protein</fullName>
    </submittedName>
</protein>
<evidence type="ECO:0000256" key="1">
    <source>
        <dbReference type="SAM" id="MobiDB-lite"/>
    </source>
</evidence>
<gene>
    <name evidence="2" type="ORF">BCR43DRAFT_497044</name>
</gene>
<organism evidence="2 3">
    <name type="scientific">Syncephalastrum racemosum</name>
    <name type="common">Filamentous fungus</name>
    <dbReference type="NCBI Taxonomy" id="13706"/>
    <lineage>
        <taxon>Eukaryota</taxon>
        <taxon>Fungi</taxon>
        <taxon>Fungi incertae sedis</taxon>
        <taxon>Mucoromycota</taxon>
        <taxon>Mucoromycotina</taxon>
        <taxon>Mucoromycetes</taxon>
        <taxon>Mucorales</taxon>
        <taxon>Syncephalastraceae</taxon>
        <taxon>Syncephalastrum</taxon>
    </lineage>
</organism>
<feature type="compositionally biased region" description="Basic and acidic residues" evidence="1">
    <location>
        <begin position="8"/>
        <end position="22"/>
    </location>
</feature>
<dbReference type="OrthoDB" id="21474at2759"/>
<dbReference type="Proteomes" id="UP000242180">
    <property type="component" value="Unassembled WGS sequence"/>
</dbReference>
<dbReference type="EMBL" id="MCGN01000009">
    <property type="protein sequence ID" value="ORY93504.1"/>
    <property type="molecule type" value="Genomic_DNA"/>
</dbReference>
<dbReference type="InParanoid" id="A0A1X2H514"/>
<feature type="region of interest" description="Disordered" evidence="1">
    <location>
        <begin position="41"/>
        <end position="183"/>
    </location>
</feature>
<comment type="caution">
    <text evidence="2">The sequence shown here is derived from an EMBL/GenBank/DDBJ whole genome shotgun (WGS) entry which is preliminary data.</text>
</comment>
<evidence type="ECO:0000313" key="2">
    <source>
        <dbReference type="EMBL" id="ORY93504.1"/>
    </source>
</evidence>
<proteinExistence type="predicted"/>